<dbReference type="PANTHER" id="PTHR43280">
    <property type="entry name" value="ARAC-FAMILY TRANSCRIPTIONAL REGULATOR"/>
    <property type="match status" value="1"/>
</dbReference>
<feature type="domain" description="HTH araC/xylS-type" evidence="4">
    <location>
        <begin position="181"/>
        <end position="281"/>
    </location>
</feature>
<dbReference type="EMBL" id="BJYI01000003">
    <property type="protein sequence ID" value="GEN70631.1"/>
    <property type="molecule type" value="Genomic_DNA"/>
</dbReference>
<dbReference type="SUPFAM" id="SSF46689">
    <property type="entry name" value="Homeodomain-like"/>
    <property type="match status" value="1"/>
</dbReference>
<dbReference type="InterPro" id="IPR018060">
    <property type="entry name" value="HTH_AraC"/>
</dbReference>
<dbReference type="InterPro" id="IPR018062">
    <property type="entry name" value="HTH_AraC-typ_CS"/>
</dbReference>
<dbReference type="PANTHER" id="PTHR43280:SF32">
    <property type="entry name" value="TRANSCRIPTIONAL REGULATORY PROTEIN"/>
    <property type="match status" value="1"/>
</dbReference>
<protein>
    <recommendedName>
        <fullName evidence="4">HTH araC/xylS-type domain-containing protein</fullName>
    </recommendedName>
</protein>
<dbReference type="Gene3D" id="1.10.10.60">
    <property type="entry name" value="Homeodomain-like"/>
    <property type="match status" value="1"/>
</dbReference>
<reference evidence="5 6" key="1">
    <citation type="submission" date="2019-07" db="EMBL/GenBank/DDBJ databases">
        <title>Whole genome shotgun sequence of Chryseobacterium lathyri NBRC 105250.</title>
        <authorList>
            <person name="Hosoyama A."/>
            <person name="Uohara A."/>
            <person name="Ohji S."/>
            <person name="Ichikawa N."/>
        </authorList>
    </citation>
    <scope>NUCLEOTIDE SEQUENCE [LARGE SCALE GENOMIC DNA]</scope>
    <source>
        <strain evidence="5 6">NBRC 105250</strain>
    </source>
</reference>
<dbReference type="RefSeq" id="WP_111953527.1">
    <property type="nucleotide sequence ID" value="NZ_BJYI01000003.1"/>
</dbReference>
<comment type="caution">
    <text evidence="5">The sequence shown here is derived from an EMBL/GenBank/DDBJ whole genome shotgun (WGS) entry which is preliminary data.</text>
</comment>
<evidence type="ECO:0000259" key="4">
    <source>
        <dbReference type="PROSITE" id="PS01124"/>
    </source>
</evidence>
<organism evidence="5 6">
    <name type="scientific">Chryseobacterium lathyri</name>
    <dbReference type="NCBI Taxonomy" id="395933"/>
    <lineage>
        <taxon>Bacteria</taxon>
        <taxon>Pseudomonadati</taxon>
        <taxon>Bacteroidota</taxon>
        <taxon>Flavobacteriia</taxon>
        <taxon>Flavobacteriales</taxon>
        <taxon>Weeksellaceae</taxon>
        <taxon>Chryseobacterium group</taxon>
        <taxon>Chryseobacterium</taxon>
    </lineage>
</organism>
<accession>A0A511Y603</accession>
<dbReference type="PROSITE" id="PS00041">
    <property type="entry name" value="HTH_ARAC_FAMILY_1"/>
    <property type="match status" value="1"/>
</dbReference>
<evidence type="ECO:0000313" key="6">
    <source>
        <dbReference type="Proteomes" id="UP000321150"/>
    </source>
</evidence>
<keyword evidence="1" id="KW-0805">Transcription regulation</keyword>
<dbReference type="GO" id="GO:0003700">
    <property type="term" value="F:DNA-binding transcription factor activity"/>
    <property type="evidence" value="ECO:0007669"/>
    <property type="project" value="InterPro"/>
</dbReference>
<proteinExistence type="predicted"/>
<dbReference type="SMART" id="SM00342">
    <property type="entry name" value="HTH_ARAC"/>
    <property type="match status" value="1"/>
</dbReference>
<name>A0A511Y603_9FLAO</name>
<evidence type="ECO:0000256" key="1">
    <source>
        <dbReference type="ARBA" id="ARBA00023015"/>
    </source>
</evidence>
<keyword evidence="2" id="KW-0238">DNA-binding</keyword>
<dbReference type="OrthoDB" id="2600165at2"/>
<evidence type="ECO:0000256" key="3">
    <source>
        <dbReference type="ARBA" id="ARBA00023163"/>
    </source>
</evidence>
<dbReference type="PROSITE" id="PS01124">
    <property type="entry name" value="HTH_ARAC_FAMILY_2"/>
    <property type="match status" value="1"/>
</dbReference>
<evidence type="ECO:0000313" key="5">
    <source>
        <dbReference type="EMBL" id="GEN70631.1"/>
    </source>
</evidence>
<dbReference type="InterPro" id="IPR009057">
    <property type="entry name" value="Homeodomain-like_sf"/>
</dbReference>
<evidence type="ECO:0000256" key="2">
    <source>
        <dbReference type="ARBA" id="ARBA00023125"/>
    </source>
</evidence>
<sequence>MNKHFPQKIQGIKSFNQYVKAEMPKHDWIDIGFYPDSFILTSPPVCPNFYRISIKFELEDEDGRSLMFFSSPNQPIEWDVKKPFKGYYIQITEDIIANYQHLEYSFLTYGLHEPLYLEKEEEMIITQIFKDALREYESADFSMNLLLAYCNLMFAHVSKFYERQFGERKEKYNRLVNDFFELLNTYYNNNNQNVTQPTVTYFAKKLNITPNYLSDLIRFHTGKPVLEHIHLQIIDTSKSLLKSNKHTVSEIAYKLGFEYPNYFSRLFKKVTGKSPSNFQNQ</sequence>
<dbReference type="InterPro" id="IPR020449">
    <property type="entry name" value="Tscrpt_reg_AraC-type_HTH"/>
</dbReference>
<dbReference type="PRINTS" id="PR00032">
    <property type="entry name" value="HTHARAC"/>
</dbReference>
<dbReference type="AlphaFoldDB" id="A0A511Y603"/>
<keyword evidence="3" id="KW-0804">Transcription</keyword>
<dbReference type="Pfam" id="PF12833">
    <property type="entry name" value="HTH_18"/>
    <property type="match status" value="1"/>
</dbReference>
<dbReference type="GO" id="GO:0043565">
    <property type="term" value="F:sequence-specific DNA binding"/>
    <property type="evidence" value="ECO:0007669"/>
    <property type="project" value="InterPro"/>
</dbReference>
<gene>
    <name evidence="5" type="ORF">CLA01_07030</name>
</gene>
<dbReference type="Proteomes" id="UP000321150">
    <property type="component" value="Unassembled WGS sequence"/>
</dbReference>